<reference evidence="1 2" key="1">
    <citation type="submission" date="2018-02" db="EMBL/GenBank/DDBJ databases">
        <title>Genome sequences of Apibacter spp., gut symbionts of Asian honey bees.</title>
        <authorList>
            <person name="Kwong W.K."/>
            <person name="Steele M.I."/>
            <person name="Moran N.A."/>
        </authorList>
    </citation>
    <scope>NUCLEOTIDE SEQUENCE [LARGE SCALE GENOMIC DNA]</scope>
    <source>
        <strain evidence="2">wkB301</strain>
    </source>
</reference>
<comment type="caution">
    <text evidence="1">The sequence shown here is derived from an EMBL/GenBank/DDBJ whole genome shotgun (WGS) entry which is preliminary data.</text>
</comment>
<evidence type="ECO:0000313" key="1">
    <source>
        <dbReference type="EMBL" id="PQL90844.1"/>
    </source>
</evidence>
<evidence type="ECO:0000313" key="2">
    <source>
        <dbReference type="Proteomes" id="UP000238042"/>
    </source>
</evidence>
<dbReference type="GO" id="GO:0009295">
    <property type="term" value="C:nucleoid"/>
    <property type="evidence" value="ECO:0007669"/>
    <property type="project" value="InterPro"/>
</dbReference>
<name>A0A2S8A8E7_9FLAO</name>
<protein>
    <recommendedName>
        <fullName evidence="3">Nucleoid-associated protein</fullName>
    </recommendedName>
</protein>
<dbReference type="EMBL" id="PSZM01000045">
    <property type="protein sequence ID" value="PQL90844.1"/>
    <property type="molecule type" value="Genomic_DNA"/>
</dbReference>
<dbReference type="OrthoDB" id="9153118at2"/>
<dbReference type="Pfam" id="PF04245">
    <property type="entry name" value="NA37"/>
    <property type="match status" value="1"/>
</dbReference>
<proteinExistence type="predicted"/>
<dbReference type="AlphaFoldDB" id="A0A2S8A8E7"/>
<dbReference type="InterPro" id="IPR007358">
    <property type="entry name" value="Nucleoid_associated_NdpA"/>
</dbReference>
<dbReference type="Proteomes" id="UP000238042">
    <property type="component" value="Unassembled WGS sequence"/>
</dbReference>
<keyword evidence="2" id="KW-1185">Reference proteome</keyword>
<organism evidence="1 2">
    <name type="scientific">Apibacter adventoris</name>
    <dbReference type="NCBI Taxonomy" id="1679466"/>
    <lineage>
        <taxon>Bacteria</taxon>
        <taxon>Pseudomonadati</taxon>
        <taxon>Bacteroidota</taxon>
        <taxon>Flavobacteriia</taxon>
        <taxon>Flavobacteriales</taxon>
        <taxon>Weeksellaceae</taxon>
        <taxon>Apibacter</taxon>
    </lineage>
</organism>
<gene>
    <name evidence="1" type="ORF">C4S77_10355</name>
</gene>
<accession>A0A2S8A8E7</accession>
<evidence type="ECO:0008006" key="3">
    <source>
        <dbReference type="Google" id="ProtNLM"/>
    </source>
</evidence>
<dbReference type="RefSeq" id="WP_105247477.1">
    <property type="nucleotide sequence ID" value="NZ_PSZM01000045.1"/>
</dbReference>
<sequence>MNINLKNAIITQLTLQSVGNKLREEKNIYAGDLFHLTEREEEDLQPFFMSAFKKSSEYYKFTHYTQDVNFNVLYSLCKDIFEEKSDFVSFSDRVLDHLFERSNHPQIKAGEIFIALLEEIDIGLESKIKGIGIFKLENKNKFLRFKHTDIVECAIQKGYRLESTIDKGCLILNTLKEDGYCVLVHDDTLIESEYWKKSFLDVEYIKDNAYQTKNYINLLSNFSQEIIFEEKGKKIQTEFIGNCLQIFNSNETISEDLLEKELLENYDMVDEFKSYKKDYAENSNIQFSEIFDVSTLALNREKKKIKAEIKLDTHIQIKLDINKPESSEDFLEQGYDEERKMFYYKIYYNNEL</sequence>